<feature type="domain" description="Glucose-methanol-choline oxidoreductase N-terminal" evidence="6">
    <location>
        <begin position="210"/>
        <end position="309"/>
    </location>
</feature>
<evidence type="ECO:0000256" key="1">
    <source>
        <dbReference type="ARBA" id="ARBA00001974"/>
    </source>
</evidence>
<evidence type="ECO:0000256" key="2">
    <source>
        <dbReference type="ARBA" id="ARBA00010790"/>
    </source>
</evidence>
<evidence type="ECO:0000256" key="4">
    <source>
        <dbReference type="ARBA" id="ARBA00022827"/>
    </source>
</evidence>
<feature type="domain" description="Glucose-methanol-choline oxidoreductase C-terminal" evidence="7">
    <location>
        <begin position="459"/>
        <end position="515"/>
    </location>
</feature>
<name>A0ABS3KKF3_9PROT</name>
<dbReference type="RefSeq" id="WP_207443943.1">
    <property type="nucleotide sequence ID" value="NZ_CP061179.1"/>
</dbReference>
<dbReference type="InterPro" id="IPR051473">
    <property type="entry name" value="P2Ox-like"/>
</dbReference>
<evidence type="ECO:0000313" key="8">
    <source>
        <dbReference type="EMBL" id="MBO1077949.1"/>
    </source>
</evidence>
<dbReference type="Pfam" id="PF00732">
    <property type="entry name" value="GMC_oxred_N"/>
    <property type="match status" value="1"/>
</dbReference>
<evidence type="ECO:0000256" key="5">
    <source>
        <dbReference type="ARBA" id="ARBA00023002"/>
    </source>
</evidence>
<dbReference type="EMBL" id="JACTNG010000001">
    <property type="protein sequence ID" value="MBO1077949.1"/>
    <property type="molecule type" value="Genomic_DNA"/>
</dbReference>
<dbReference type="PANTHER" id="PTHR42784">
    <property type="entry name" value="PYRANOSE 2-OXIDASE"/>
    <property type="match status" value="1"/>
</dbReference>
<dbReference type="PRINTS" id="PR00411">
    <property type="entry name" value="PNDRDTASEI"/>
</dbReference>
<dbReference type="InterPro" id="IPR000172">
    <property type="entry name" value="GMC_OxRdtase_N"/>
</dbReference>
<keyword evidence="5" id="KW-0560">Oxidoreductase</keyword>
<proteinExistence type="inferred from homology"/>
<organism evidence="8 9">
    <name type="scientific">Roseomonas haemaphysalidis</name>
    <dbReference type="NCBI Taxonomy" id="2768162"/>
    <lineage>
        <taxon>Bacteria</taxon>
        <taxon>Pseudomonadati</taxon>
        <taxon>Pseudomonadota</taxon>
        <taxon>Alphaproteobacteria</taxon>
        <taxon>Acetobacterales</taxon>
        <taxon>Roseomonadaceae</taxon>
        <taxon>Roseomonas</taxon>
    </lineage>
</organism>
<comment type="similarity">
    <text evidence="2">Belongs to the GMC oxidoreductase family.</text>
</comment>
<dbReference type="Gene3D" id="3.50.50.60">
    <property type="entry name" value="FAD/NAD(P)-binding domain"/>
    <property type="match status" value="2"/>
</dbReference>
<evidence type="ECO:0000259" key="6">
    <source>
        <dbReference type="Pfam" id="PF00732"/>
    </source>
</evidence>
<dbReference type="SUPFAM" id="SSF51905">
    <property type="entry name" value="FAD/NAD(P)-binding domain"/>
    <property type="match status" value="1"/>
</dbReference>
<keyword evidence="9" id="KW-1185">Reference proteome</keyword>
<dbReference type="PANTHER" id="PTHR42784:SF1">
    <property type="entry name" value="PYRANOSE 2-OXIDASE"/>
    <property type="match status" value="1"/>
</dbReference>
<evidence type="ECO:0000259" key="7">
    <source>
        <dbReference type="Pfam" id="PF05199"/>
    </source>
</evidence>
<dbReference type="Proteomes" id="UP001518989">
    <property type="component" value="Unassembled WGS sequence"/>
</dbReference>
<evidence type="ECO:0000256" key="3">
    <source>
        <dbReference type="ARBA" id="ARBA00022630"/>
    </source>
</evidence>
<comment type="caution">
    <text evidence="8">The sequence shown here is derived from an EMBL/GenBank/DDBJ whole genome shotgun (WGS) entry which is preliminary data.</text>
</comment>
<dbReference type="Pfam" id="PF05199">
    <property type="entry name" value="GMC_oxred_C"/>
    <property type="match status" value="1"/>
</dbReference>
<dbReference type="InterPro" id="IPR007867">
    <property type="entry name" value="GMC_OxRtase_C"/>
</dbReference>
<dbReference type="Pfam" id="PF13450">
    <property type="entry name" value="NAD_binding_8"/>
    <property type="match status" value="1"/>
</dbReference>
<gene>
    <name evidence="8" type="ORF">IAI61_02815</name>
</gene>
<keyword evidence="3" id="KW-0285">Flavoprotein</keyword>
<dbReference type="InterPro" id="IPR036188">
    <property type="entry name" value="FAD/NAD-bd_sf"/>
</dbReference>
<protein>
    <submittedName>
        <fullName evidence="8">GMC family oxidoreductase</fullName>
    </submittedName>
</protein>
<keyword evidence="4" id="KW-0274">FAD</keyword>
<reference evidence="8 9" key="1">
    <citation type="submission" date="2020-09" db="EMBL/GenBank/DDBJ databases">
        <title>Roseomonas.</title>
        <authorList>
            <person name="Zhu W."/>
        </authorList>
    </citation>
    <scope>NUCLEOTIDE SEQUENCE [LARGE SCALE GENOMIC DNA]</scope>
    <source>
        <strain evidence="8 9">573</strain>
    </source>
</reference>
<evidence type="ECO:0000313" key="9">
    <source>
        <dbReference type="Proteomes" id="UP001518989"/>
    </source>
</evidence>
<accession>A0ABS3KKF3</accession>
<comment type="cofactor">
    <cofactor evidence="1">
        <name>FAD</name>
        <dbReference type="ChEBI" id="CHEBI:57692"/>
    </cofactor>
</comment>
<sequence length="527" mass="58296">MIQERYDVVIVGSGPGGGTMAWKLAQSGKRILLIERGDYLKRERENWDTRAVFAEGRYQAPETWASSSGDHFHPGLHYFVGGNSKVYGAALFRLRQEDFGAVRHPNGVSPEWPVKYDTFEPYYQAAEELFQVRGQRGEDPTEPPAPRGYAHPPIRHEPRIQQLADDLAGEGLHPFHLPIGGLMEQDETGAATPHSPLLRCDPFDGYPSLTNGKADAQIICVDPALKQHPNLTLLRKAYVERLLTDPAGRTVTGVETVVDGQRHVIQGDLVVVACGALSSALLFLRSATDAHPDGLANRSGQVGRNYMRHNNATVLAISRAPNPTEFQKTLGLNDFYHAHDRSPANPHDFPLGHIQMVGKSDGTQIEAEGLPSFLQWLPEKPFGWIAEHSIDFWLTSEDLPRQENRIFYRDGQVHLDLTPTNMQAHHLLRETLRQICDKTDIHPHLFNRTLYLGKNTPIGGTAHQSGTLVFGEDPAASVLDLDCKAHGIDNLYVTDASFFPSIGAVNPTLTIIANALRVADVIAGRWA</sequence>